<dbReference type="AlphaFoldDB" id="A0AB38BX01"/>
<name>A0AB38BX01_PSESX</name>
<protein>
    <submittedName>
        <fullName evidence="1">Uncharacterized protein</fullName>
    </submittedName>
</protein>
<organism evidence="1 2">
    <name type="scientific">Pseudomonas syringae</name>
    <dbReference type="NCBI Taxonomy" id="317"/>
    <lineage>
        <taxon>Bacteria</taxon>
        <taxon>Pseudomonadati</taxon>
        <taxon>Pseudomonadota</taxon>
        <taxon>Gammaproteobacteria</taxon>
        <taxon>Pseudomonadales</taxon>
        <taxon>Pseudomonadaceae</taxon>
        <taxon>Pseudomonas</taxon>
    </lineage>
</organism>
<dbReference type="EMBL" id="FOVV01000012">
    <property type="protein sequence ID" value="SFO30869.1"/>
    <property type="molecule type" value="Genomic_DNA"/>
</dbReference>
<dbReference type="Proteomes" id="UP000183083">
    <property type="component" value="Unassembled WGS sequence"/>
</dbReference>
<evidence type="ECO:0000313" key="1">
    <source>
        <dbReference type="EMBL" id="SFO30869.1"/>
    </source>
</evidence>
<sequence>MQVIRSVLKGLAVLAVACFLARVAIVSGLVKVVLDSSLGNSMYMKLHHVFDVNGLE</sequence>
<reference evidence="1 2" key="1">
    <citation type="submission" date="2016-10" db="EMBL/GenBank/DDBJ databases">
        <authorList>
            <person name="Varghese N."/>
            <person name="Submissions S."/>
        </authorList>
    </citation>
    <scope>NUCLEOTIDE SEQUENCE [LARGE SCALE GENOMIC DNA]</scope>
    <source>
        <strain evidence="1 2">BS0292</strain>
    </source>
</reference>
<proteinExistence type="predicted"/>
<comment type="caution">
    <text evidence="1">The sequence shown here is derived from an EMBL/GenBank/DDBJ whole genome shotgun (WGS) entry which is preliminary data.</text>
</comment>
<accession>A0AB38BX01</accession>
<evidence type="ECO:0000313" key="2">
    <source>
        <dbReference type="Proteomes" id="UP000183083"/>
    </source>
</evidence>
<gene>
    <name evidence="1" type="ORF">SAMN05444065_11272</name>
</gene>